<name>A0A2M6WJ74_9BACT</name>
<evidence type="ECO:0000313" key="4">
    <source>
        <dbReference type="Proteomes" id="UP000228635"/>
    </source>
</evidence>
<protein>
    <recommendedName>
        <fullName evidence="5">LTD domain-containing protein</fullName>
    </recommendedName>
</protein>
<feature type="region of interest" description="Disordered" evidence="1">
    <location>
        <begin position="69"/>
        <end position="98"/>
    </location>
</feature>
<gene>
    <name evidence="3" type="ORF">COU08_00380</name>
</gene>
<keyword evidence="2" id="KW-1133">Transmembrane helix</keyword>
<keyword evidence="2" id="KW-0472">Membrane</keyword>
<feature type="region of interest" description="Disordered" evidence="1">
    <location>
        <begin position="31"/>
        <end position="50"/>
    </location>
</feature>
<organism evidence="3 4">
    <name type="scientific">Candidatus Harrisonbacteria bacterium CG10_big_fil_rev_8_21_14_0_10_42_17</name>
    <dbReference type="NCBI Taxonomy" id="1974584"/>
    <lineage>
        <taxon>Bacteria</taxon>
        <taxon>Candidatus Harrisoniibacteriota</taxon>
    </lineage>
</organism>
<feature type="compositionally biased region" description="Low complexity" evidence="1">
    <location>
        <begin position="78"/>
        <end position="90"/>
    </location>
</feature>
<proteinExistence type="predicted"/>
<dbReference type="EMBL" id="PFBA01000006">
    <property type="protein sequence ID" value="PIT92826.1"/>
    <property type="molecule type" value="Genomic_DNA"/>
</dbReference>
<evidence type="ECO:0000313" key="3">
    <source>
        <dbReference type="EMBL" id="PIT92826.1"/>
    </source>
</evidence>
<evidence type="ECO:0000256" key="1">
    <source>
        <dbReference type="SAM" id="MobiDB-lite"/>
    </source>
</evidence>
<dbReference type="AlphaFoldDB" id="A0A2M6WJ74"/>
<feature type="transmembrane region" description="Helical" evidence="2">
    <location>
        <begin position="6"/>
        <end position="25"/>
    </location>
</feature>
<keyword evidence="2" id="KW-0812">Transmembrane</keyword>
<accession>A0A2M6WJ74</accession>
<comment type="caution">
    <text evidence="3">The sequence shown here is derived from an EMBL/GenBank/DDBJ whole genome shotgun (WGS) entry which is preliminary data.</text>
</comment>
<reference evidence="4" key="1">
    <citation type="submission" date="2017-09" db="EMBL/GenBank/DDBJ databases">
        <title>Depth-based differentiation of microbial function through sediment-hosted aquifers and enrichment of novel symbionts in the deep terrestrial subsurface.</title>
        <authorList>
            <person name="Probst A.J."/>
            <person name="Ladd B."/>
            <person name="Jarett J.K."/>
            <person name="Geller-Mcgrath D.E."/>
            <person name="Sieber C.M.K."/>
            <person name="Emerson J.B."/>
            <person name="Anantharaman K."/>
            <person name="Thomas B.C."/>
            <person name="Malmstrom R."/>
            <person name="Stieglmeier M."/>
            <person name="Klingl A."/>
            <person name="Woyke T."/>
            <person name="Ryan C.M."/>
            <person name="Banfield J.F."/>
        </authorList>
    </citation>
    <scope>NUCLEOTIDE SEQUENCE [LARGE SCALE GENOMIC DNA]</scope>
</reference>
<evidence type="ECO:0000256" key="2">
    <source>
        <dbReference type="SAM" id="Phobius"/>
    </source>
</evidence>
<evidence type="ECO:0008006" key="5">
    <source>
        <dbReference type="Google" id="ProtNLM"/>
    </source>
</evidence>
<dbReference type="Proteomes" id="UP000228635">
    <property type="component" value="Unassembled WGS sequence"/>
</dbReference>
<sequence>MPKGVIITVVIVFMILVIGVLVILATTSSDGEVPSDNATTTVEGDVSTETEPVQRRGLFEFFGWNLGGSNPPAREVETSSSGSSSNTGNGIRDEDIPHGYTRADLSQYFGKITVDDVRRPNLNSAPPFIYTIVIAGHTGETRVPVTNWKLQTNHGSVFIPKGDITLSPDTNVSGEAISLRDGEVLFLHTNTPPHAINFRLNKCTGYLNEEGFLPKLPQECPEVFKTRSELSLFSAECQDYVLSLGRCEGPLSRIPEFNDGHCFATLLTRAEYRGCFNAHRNDSDFARNEWHAWLGTNAREFSDIFDSRHDRVLLLDDRGKIVDEFFY</sequence>